<evidence type="ECO:0000313" key="8">
    <source>
        <dbReference type="EMBL" id="QFI74089.1"/>
    </source>
</evidence>
<sequence length="378" mass="39741">MSSQPVPTRECQAAVVRNKGGPFALEQVTIGPLRPDEILVRIVATGMCHTDMVARDQVYPVPQPIVLGHEGAGIVVVVGPGVEKVAPGDHVVLTFLSCGHCRACLEGAPASCENFNELNFSGHRHDGSHALCDHEGHELHDRFFGQSSFAGFAISNVRNAVKVRTDAPLELLGPLGCGIQTGAGAVINALKVGAGASFAAFGGGAVGLSAVMAAAVTGATTIFAIDVVPSRLELAKTLGATHVINSREQDPVEAIRRVTGTGVDFSLDSTGRPEVTRSAVDALRPRGLCGVIGAYKPGANLAIDANDLMQSCKRIRGIVEGDSVPDIFIPHLVDLFMQGRFPFDRLVKFYDFDEINTAAADSEKGGTIKPIVRINPNP</sequence>
<evidence type="ECO:0000256" key="2">
    <source>
        <dbReference type="ARBA" id="ARBA00022723"/>
    </source>
</evidence>
<dbReference type="GO" id="GO:0005829">
    <property type="term" value="C:cytosol"/>
    <property type="evidence" value="ECO:0007669"/>
    <property type="project" value="TreeGrafter"/>
</dbReference>
<dbReference type="GO" id="GO:0008270">
    <property type="term" value="F:zinc ion binding"/>
    <property type="evidence" value="ECO:0007669"/>
    <property type="project" value="InterPro"/>
</dbReference>
<dbReference type="Pfam" id="PF00107">
    <property type="entry name" value="ADH_zinc_N"/>
    <property type="match status" value="1"/>
</dbReference>
<dbReference type="InterPro" id="IPR002328">
    <property type="entry name" value="ADH_Zn_CS"/>
</dbReference>
<dbReference type="PANTHER" id="PTHR43880:SF12">
    <property type="entry name" value="ALCOHOL DEHYDROGENASE CLASS-3"/>
    <property type="match status" value="1"/>
</dbReference>
<dbReference type="GO" id="GO:0046294">
    <property type="term" value="P:formaldehyde catabolic process"/>
    <property type="evidence" value="ECO:0007669"/>
    <property type="project" value="TreeGrafter"/>
</dbReference>
<dbReference type="PROSITE" id="PS00059">
    <property type="entry name" value="ADH_ZINC"/>
    <property type="match status" value="1"/>
</dbReference>
<dbReference type="CDD" id="cd08278">
    <property type="entry name" value="benzyl_alcohol_DH"/>
    <property type="match status" value="1"/>
</dbReference>
<evidence type="ECO:0000313" key="9">
    <source>
        <dbReference type="Proteomes" id="UP000325641"/>
    </source>
</evidence>
<keyword evidence="4" id="KW-0560">Oxidoreductase</keyword>
<dbReference type="PANTHER" id="PTHR43880">
    <property type="entry name" value="ALCOHOL DEHYDROGENASE"/>
    <property type="match status" value="1"/>
</dbReference>
<dbReference type="GO" id="GO:0051903">
    <property type="term" value="F:S-(hydroxymethyl)glutathione dehydrogenase [NAD(P)+] activity"/>
    <property type="evidence" value="ECO:0007669"/>
    <property type="project" value="TreeGrafter"/>
</dbReference>
<dbReference type="Gene3D" id="3.40.50.720">
    <property type="entry name" value="NAD(P)-binding Rossmann-like Domain"/>
    <property type="match status" value="1"/>
</dbReference>
<proteinExistence type="inferred from homology"/>
<keyword evidence="2 6" id="KW-0479">Metal-binding</keyword>
<feature type="domain" description="Enoyl reductase (ER)" evidence="7">
    <location>
        <begin position="20"/>
        <end position="372"/>
    </location>
</feature>
<dbReference type="Pfam" id="PF08240">
    <property type="entry name" value="ADH_N"/>
    <property type="match status" value="1"/>
</dbReference>
<dbReference type="SUPFAM" id="SSF51735">
    <property type="entry name" value="NAD(P)-binding Rossmann-fold domains"/>
    <property type="match status" value="1"/>
</dbReference>
<dbReference type="Proteomes" id="UP000325641">
    <property type="component" value="Chromosome"/>
</dbReference>
<dbReference type="AlphaFoldDB" id="A0A5P6P6X4"/>
<dbReference type="Gene3D" id="3.90.180.10">
    <property type="entry name" value="Medium-chain alcohol dehydrogenases, catalytic domain"/>
    <property type="match status" value="1"/>
</dbReference>
<dbReference type="InterPro" id="IPR013154">
    <property type="entry name" value="ADH-like_N"/>
</dbReference>
<comment type="cofactor">
    <cofactor evidence="1 6">
        <name>Zn(2+)</name>
        <dbReference type="ChEBI" id="CHEBI:29105"/>
    </cofactor>
</comment>
<dbReference type="KEGG" id="bbet:F8237_17790"/>
<dbReference type="FunFam" id="3.40.50.720:FF:000003">
    <property type="entry name" value="S-(hydroxymethyl)glutathione dehydrogenase"/>
    <property type="match status" value="1"/>
</dbReference>
<dbReference type="OrthoDB" id="9770544at2"/>
<evidence type="ECO:0000256" key="1">
    <source>
        <dbReference type="ARBA" id="ARBA00001947"/>
    </source>
</evidence>
<evidence type="ECO:0000256" key="5">
    <source>
        <dbReference type="ARBA" id="ARBA00023027"/>
    </source>
</evidence>
<evidence type="ECO:0000256" key="4">
    <source>
        <dbReference type="ARBA" id="ARBA00023002"/>
    </source>
</evidence>
<comment type="similarity">
    <text evidence="6">Belongs to the zinc-containing alcohol dehydrogenase family.</text>
</comment>
<keyword evidence="5" id="KW-0520">NAD</keyword>
<evidence type="ECO:0000256" key="3">
    <source>
        <dbReference type="ARBA" id="ARBA00022833"/>
    </source>
</evidence>
<evidence type="ECO:0000256" key="6">
    <source>
        <dbReference type="RuleBase" id="RU361277"/>
    </source>
</evidence>
<accession>A0A5P6P6X4</accession>
<dbReference type="RefSeq" id="WP_151646654.1">
    <property type="nucleotide sequence ID" value="NZ_CP044543.1"/>
</dbReference>
<dbReference type="InterPro" id="IPR036291">
    <property type="entry name" value="NAD(P)-bd_dom_sf"/>
</dbReference>
<protein>
    <submittedName>
        <fullName evidence="8">NAD(P)-dependent alcohol dehydrogenase</fullName>
    </submittedName>
</protein>
<name>A0A5P6P6X4_9BRAD</name>
<reference evidence="9" key="1">
    <citation type="submission" date="2019-10" db="EMBL/GenBank/DDBJ databases">
        <title>Complete Genome Sequence of Bradyrhizobium betae type strain PL7HG1T.</title>
        <authorList>
            <person name="Bromfield E.S.P."/>
            <person name="Cloutier S."/>
        </authorList>
    </citation>
    <scope>NUCLEOTIDE SEQUENCE [LARGE SCALE GENOMIC DNA]</scope>
    <source>
        <strain evidence="9">PL7HG1</strain>
    </source>
</reference>
<dbReference type="EMBL" id="CP044543">
    <property type="protein sequence ID" value="QFI74089.1"/>
    <property type="molecule type" value="Genomic_DNA"/>
</dbReference>
<organism evidence="8 9">
    <name type="scientific">Bradyrhizobium betae</name>
    <dbReference type="NCBI Taxonomy" id="244734"/>
    <lineage>
        <taxon>Bacteria</taxon>
        <taxon>Pseudomonadati</taxon>
        <taxon>Pseudomonadota</taxon>
        <taxon>Alphaproteobacteria</taxon>
        <taxon>Hyphomicrobiales</taxon>
        <taxon>Nitrobacteraceae</taxon>
        <taxon>Bradyrhizobium</taxon>
    </lineage>
</organism>
<keyword evidence="3 6" id="KW-0862">Zinc</keyword>
<dbReference type="InterPro" id="IPR013149">
    <property type="entry name" value="ADH-like_C"/>
</dbReference>
<dbReference type="InterPro" id="IPR020843">
    <property type="entry name" value="ER"/>
</dbReference>
<dbReference type="InterPro" id="IPR011032">
    <property type="entry name" value="GroES-like_sf"/>
</dbReference>
<evidence type="ECO:0000259" key="7">
    <source>
        <dbReference type="SMART" id="SM00829"/>
    </source>
</evidence>
<gene>
    <name evidence="8" type="ORF">F8237_17790</name>
</gene>
<dbReference type="SUPFAM" id="SSF50129">
    <property type="entry name" value="GroES-like"/>
    <property type="match status" value="1"/>
</dbReference>
<dbReference type="SMART" id="SM00829">
    <property type="entry name" value="PKS_ER"/>
    <property type="match status" value="1"/>
</dbReference>